<dbReference type="KEGG" id="pste:PSTEL_17025"/>
<dbReference type="InterPro" id="IPR036390">
    <property type="entry name" value="WH_DNA-bd_sf"/>
</dbReference>
<evidence type="ECO:0000256" key="2">
    <source>
        <dbReference type="ARBA" id="ARBA00023125"/>
    </source>
</evidence>
<dbReference type="PROSITE" id="PS50995">
    <property type="entry name" value="HTH_MARR_2"/>
    <property type="match status" value="1"/>
</dbReference>
<dbReference type="PANTHER" id="PTHR42756:SF1">
    <property type="entry name" value="TRANSCRIPTIONAL REPRESSOR OF EMRAB OPERON"/>
    <property type="match status" value="1"/>
</dbReference>
<dbReference type="Proteomes" id="UP000029507">
    <property type="component" value="Chromosome"/>
</dbReference>
<reference evidence="5 6" key="1">
    <citation type="submission" date="2014-08" db="EMBL/GenBank/DDBJ databases">
        <title>Comparative genomics of the Paenibacillus odorifer group.</title>
        <authorList>
            <person name="den Bakker H.C."/>
            <person name="Tsai Y.-C."/>
            <person name="Martin N."/>
            <person name="Korlach J."/>
            <person name="Wiedmann M."/>
        </authorList>
    </citation>
    <scope>NUCLEOTIDE SEQUENCE [LARGE SCALE GENOMIC DNA]</scope>
    <source>
        <strain evidence="5 6">DSM 14472</strain>
    </source>
</reference>
<evidence type="ECO:0000256" key="1">
    <source>
        <dbReference type="ARBA" id="ARBA00023015"/>
    </source>
</evidence>
<dbReference type="EMBL" id="CP009286">
    <property type="protein sequence ID" value="AIQ64548.1"/>
    <property type="molecule type" value="Genomic_DNA"/>
</dbReference>
<keyword evidence="6" id="KW-1185">Reference proteome</keyword>
<evidence type="ECO:0000313" key="6">
    <source>
        <dbReference type="Proteomes" id="UP000029507"/>
    </source>
</evidence>
<sequence>MNPNDTFRKEPIGRLISHIHRSQQKYLSRSLGEYDIGGGGQYSFLKAILHSPGTTQEQLTCDLKFDKATTARSVKQLEEAGYIERRTDPGDRRSYLLFPTRKAEEFLPVLQRVLDESNAKMTRDLTEEEKQQLTLLLQKIRLDL</sequence>
<dbReference type="STRING" id="169760.PSTEL_17025"/>
<dbReference type="GO" id="GO:0003677">
    <property type="term" value="F:DNA binding"/>
    <property type="evidence" value="ECO:0007669"/>
    <property type="project" value="UniProtKB-KW"/>
</dbReference>
<dbReference type="AlphaFoldDB" id="A0A089LZ53"/>
<dbReference type="Gene3D" id="1.10.10.10">
    <property type="entry name" value="Winged helix-like DNA-binding domain superfamily/Winged helix DNA-binding domain"/>
    <property type="match status" value="1"/>
</dbReference>
<dbReference type="PRINTS" id="PR00598">
    <property type="entry name" value="HTHMARR"/>
</dbReference>
<dbReference type="RefSeq" id="WP_038696906.1">
    <property type="nucleotide sequence ID" value="NZ_CP009286.1"/>
</dbReference>
<feature type="domain" description="HTH marR-type" evidence="4">
    <location>
        <begin position="9"/>
        <end position="142"/>
    </location>
</feature>
<dbReference type="InterPro" id="IPR023187">
    <property type="entry name" value="Tscrpt_reg_MarR-type_CS"/>
</dbReference>
<dbReference type="Pfam" id="PF01047">
    <property type="entry name" value="MarR"/>
    <property type="match status" value="1"/>
</dbReference>
<dbReference type="PANTHER" id="PTHR42756">
    <property type="entry name" value="TRANSCRIPTIONAL REGULATOR, MARR"/>
    <property type="match status" value="1"/>
</dbReference>
<dbReference type="InterPro" id="IPR036388">
    <property type="entry name" value="WH-like_DNA-bd_sf"/>
</dbReference>
<proteinExistence type="predicted"/>
<protein>
    <submittedName>
        <fullName evidence="5">Transcriptional regulator</fullName>
    </submittedName>
</protein>
<dbReference type="OrthoDB" id="6462103at2"/>
<dbReference type="InterPro" id="IPR000835">
    <property type="entry name" value="HTH_MarR-typ"/>
</dbReference>
<evidence type="ECO:0000256" key="3">
    <source>
        <dbReference type="ARBA" id="ARBA00023163"/>
    </source>
</evidence>
<organism evidence="5 6">
    <name type="scientific">Paenibacillus stellifer</name>
    <dbReference type="NCBI Taxonomy" id="169760"/>
    <lineage>
        <taxon>Bacteria</taxon>
        <taxon>Bacillati</taxon>
        <taxon>Bacillota</taxon>
        <taxon>Bacilli</taxon>
        <taxon>Bacillales</taxon>
        <taxon>Paenibacillaceae</taxon>
        <taxon>Paenibacillus</taxon>
    </lineage>
</organism>
<evidence type="ECO:0000259" key="4">
    <source>
        <dbReference type="PROSITE" id="PS50995"/>
    </source>
</evidence>
<name>A0A089LZ53_9BACL</name>
<dbReference type="GO" id="GO:0003700">
    <property type="term" value="F:DNA-binding transcription factor activity"/>
    <property type="evidence" value="ECO:0007669"/>
    <property type="project" value="InterPro"/>
</dbReference>
<dbReference type="HOGENOM" id="CLU_083287_18_0_9"/>
<dbReference type="SMART" id="SM00347">
    <property type="entry name" value="HTH_MARR"/>
    <property type="match status" value="1"/>
</dbReference>
<accession>A0A089LZ53</accession>
<keyword evidence="1" id="KW-0805">Transcription regulation</keyword>
<dbReference type="PROSITE" id="PS01117">
    <property type="entry name" value="HTH_MARR_1"/>
    <property type="match status" value="1"/>
</dbReference>
<keyword evidence="2" id="KW-0238">DNA-binding</keyword>
<dbReference type="SUPFAM" id="SSF46785">
    <property type="entry name" value="Winged helix' DNA-binding domain"/>
    <property type="match status" value="1"/>
</dbReference>
<evidence type="ECO:0000313" key="5">
    <source>
        <dbReference type="EMBL" id="AIQ64548.1"/>
    </source>
</evidence>
<gene>
    <name evidence="5" type="ORF">PSTEL_17025</name>
</gene>
<keyword evidence="3" id="KW-0804">Transcription</keyword>